<evidence type="ECO:0000256" key="5">
    <source>
        <dbReference type="ARBA" id="ARBA00022475"/>
    </source>
</evidence>
<dbReference type="GO" id="GO:0071555">
    <property type="term" value="P:cell wall organization"/>
    <property type="evidence" value="ECO:0007669"/>
    <property type="project" value="UniProtKB-KW"/>
</dbReference>
<comment type="subcellular location">
    <subcellularLocation>
        <location evidence="1 14">Cell membrane</location>
        <topology evidence="1 14">Multi-pass membrane protein</topology>
    </subcellularLocation>
</comment>
<reference evidence="15" key="1">
    <citation type="submission" date="2022-07" db="EMBL/GenBank/DDBJ databases">
        <authorList>
            <person name="Otstavnykh N."/>
            <person name="Isaeva M."/>
            <person name="Bystritskaya E."/>
        </authorList>
    </citation>
    <scope>NUCLEOTIDE SEQUENCE</scope>
    <source>
        <strain evidence="15">KCTC 52189</strain>
    </source>
</reference>
<keyword evidence="10 14" id="KW-0046">Antibiotic resistance</keyword>
<organism evidence="15 16">
    <name type="scientific">Marimonas arenosa</name>
    <dbReference type="NCBI Taxonomy" id="1795305"/>
    <lineage>
        <taxon>Bacteria</taxon>
        <taxon>Pseudomonadati</taxon>
        <taxon>Pseudomonadota</taxon>
        <taxon>Alphaproteobacteria</taxon>
        <taxon>Rhodobacterales</taxon>
        <taxon>Paracoccaceae</taxon>
        <taxon>Marimonas</taxon>
    </lineage>
</organism>
<gene>
    <name evidence="14" type="primary">uppP</name>
    <name evidence="15" type="ORF">NO357_10305</name>
</gene>
<dbReference type="RefSeq" id="WP_306735578.1">
    <property type="nucleotide sequence ID" value="NZ_JANHAX010000003.1"/>
</dbReference>
<comment type="similarity">
    <text evidence="2 14">Belongs to the UppP family.</text>
</comment>
<dbReference type="EMBL" id="JANHAX010000003">
    <property type="protein sequence ID" value="MDQ2090287.1"/>
    <property type="molecule type" value="Genomic_DNA"/>
</dbReference>
<keyword evidence="9 14" id="KW-0472">Membrane</keyword>
<dbReference type="Proteomes" id="UP001226762">
    <property type="component" value="Unassembled WGS sequence"/>
</dbReference>
<keyword evidence="16" id="KW-1185">Reference proteome</keyword>
<accession>A0AAE3WEK6</accession>
<protein>
    <recommendedName>
        <fullName evidence="4 14">Undecaprenyl-diphosphatase</fullName>
        <ecNumber evidence="3 14">3.6.1.27</ecNumber>
    </recommendedName>
    <alternativeName>
        <fullName evidence="12 14">Bacitracin resistance protein</fullName>
    </alternativeName>
    <alternativeName>
        <fullName evidence="11 14">Undecaprenyl pyrophosphate phosphatase</fullName>
    </alternativeName>
</protein>
<keyword evidence="7 14" id="KW-0378">Hydrolase</keyword>
<dbReference type="InterPro" id="IPR003824">
    <property type="entry name" value="UppP"/>
</dbReference>
<keyword evidence="5 14" id="KW-1003">Cell membrane</keyword>
<feature type="transmembrane region" description="Helical" evidence="14">
    <location>
        <begin position="42"/>
        <end position="61"/>
    </location>
</feature>
<comment type="caution">
    <text evidence="15">The sequence shown here is derived from an EMBL/GenBank/DDBJ whole genome shotgun (WGS) entry which is preliminary data.</text>
</comment>
<keyword evidence="14" id="KW-0133">Cell shape</keyword>
<evidence type="ECO:0000256" key="2">
    <source>
        <dbReference type="ARBA" id="ARBA00010621"/>
    </source>
</evidence>
<keyword evidence="6 14" id="KW-0812">Transmembrane</keyword>
<feature type="transmembrane region" description="Helical" evidence="14">
    <location>
        <begin position="251"/>
        <end position="268"/>
    </location>
</feature>
<evidence type="ECO:0000256" key="11">
    <source>
        <dbReference type="ARBA" id="ARBA00032707"/>
    </source>
</evidence>
<dbReference type="PANTHER" id="PTHR30622:SF4">
    <property type="entry name" value="UNDECAPRENYL-DIPHOSPHATASE"/>
    <property type="match status" value="1"/>
</dbReference>
<feature type="transmembrane region" description="Helical" evidence="14">
    <location>
        <begin position="81"/>
        <end position="103"/>
    </location>
</feature>
<evidence type="ECO:0000256" key="13">
    <source>
        <dbReference type="ARBA" id="ARBA00047594"/>
    </source>
</evidence>
<dbReference type="AlphaFoldDB" id="A0AAE3WEK6"/>
<comment type="function">
    <text evidence="14">Catalyzes the dephosphorylation of undecaprenyl diphosphate (UPP). Confers resistance to bacitracin.</text>
</comment>
<feature type="transmembrane region" description="Helical" evidence="14">
    <location>
        <begin position="115"/>
        <end position="132"/>
    </location>
</feature>
<dbReference type="HAMAP" id="MF_01006">
    <property type="entry name" value="Undec_diphosphatase"/>
    <property type="match status" value="1"/>
</dbReference>
<comment type="catalytic activity">
    <reaction evidence="13 14">
        <text>di-trans,octa-cis-undecaprenyl diphosphate + H2O = di-trans,octa-cis-undecaprenyl phosphate + phosphate + H(+)</text>
        <dbReference type="Rhea" id="RHEA:28094"/>
        <dbReference type="ChEBI" id="CHEBI:15377"/>
        <dbReference type="ChEBI" id="CHEBI:15378"/>
        <dbReference type="ChEBI" id="CHEBI:43474"/>
        <dbReference type="ChEBI" id="CHEBI:58405"/>
        <dbReference type="ChEBI" id="CHEBI:60392"/>
        <dbReference type="EC" id="3.6.1.27"/>
    </reaction>
</comment>
<evidence type="ECO:0000313" key="15">
    <source>
        <dbReference type="EMBL" id="MDQ2090287.1"/>
    </source>
</evidence>
<dbReference type="Pfam" id="PF02673">
    <property type="entry name" value="BacA"/>
    <property type="match status" value="1"/>
</dbReference>
<keyword evidence="8 14" id="KW-1133">Transmembrane helix</keyword>
<dbReference type="NCBIfam" id="NF001393">
    <property type="entry name" value="PRK00281.2-4"/>
    <property type="match status" value="1"/>
</dbReference>
<dbReference type="EC" id="3.6.1.27" evidence="3 14"/>
<reference evidence="15" key="2">
    <citation type="submission" date="2023-02" db="EMBL/GenBank/DDBJ databases">
        <title>'Rhodoalgimonas zhirmunskyi' gen. nov., isolated from a red alga.</title>
        <authorList>
            <person name="Nedashkovskaya O.I."/>
            <person name="Otstavnykh N.Y."/>
            <person name="Bystritskaya E.P."/>
            <person name="Balabanova L.A."/>
            <person name="Isaeva M.P."/>
        </authorList>
    </citation>
    <scope>NUCLEOTIDE SEQUENCE</scope>
    <source>
        <strain evidence="15">KCTC 52189</strain>
    </source>
</reference>
<feature type="transmembrane region" description="Helical" evidence="14">
    <location>
        <begin position="188"/>
        <end position="209"/>
    </location>
</feature>
<feature type="transmembrane region" description="Helical" evidence="14">
    <location>
        <begin position="6"/>
        <end position="30"/>
    </location>
</feature>
<feature type="transmembrane region" description="Helical" evidence="14">
    <location>
        <begin position="221"/>
        <end position="239"/>
    </location>
</feature>
<evidence type="ECO:0000256" key="6">
    <source>
        <dbReference type="ARBA" id="ARBA00022692"/>
    </source>
</evidence>
<evidence type="ECO:0000256" key="4">
    <source>
        <dbReference type="ARBA" id="ARBA00021581"/>
    </source>
</evidence>
<dbReference type="PANTHER" id="PTHR30622">
    <property type="entry name" value="UNDECAPRENYL-DIPHOSPHATASE"/>
    <property type="match status" value="1"/>
</dbReference>
<name>A0AAE3WEK6_9RHOB</name>
<evidence type="ECO:0000256" key="14">
    <source>
        <dbReference type="HAMAP-Rule" id="MF_01006"/>
    </source>
</evidence>
<dbReference type="GO" id="GO:0046677">
    <property type="term" value="P:response to antibiotic"/>
    <property type="evidence" value="ECO:0007669"/>
    <property type="project" value="UniProtKB-UniRule"/>
</dbReference>
<sequence>MPLYHLILVALIQGITEFLPVSSSGHLILFPSLSGLQDQGQVIDVAVHVGTLFAVVVYFWSDVRVGLAGVPRMLTGRTDTPGSRLAFLLMIATIPAILLGLVLKLTGLSDAMRSMTVIGWTMLLFGLLLYVADQKGATSKSDADWCLRDAMKMGLWQAVALIPGTSRSGICITAGRMLGYARHDSAKIAMLMSIPTIFASGVLLGAEVVATANTEAARDGAIAALFAFVSALAALSLMMRLLRSTSFTPYVIYRAVLGIGLLLLAYGGQ</sequence>
<evidence type="ECO:0000256" key="12">
    <source>
        <dbReference type="ARBA" id="ARBA00032932"/>
    </source>
</evidence>
<comment type="miscellaneous">
    <text evidence="14">Bacitracin is thought to be involved in the inhibition of peptidoglycan synthesis by sequestering undecaprenyl diphosphate, thereby reducing the pool of lipid carrier available.</text>
</comment>
<evidence type="ECO:0000313" key="16">
    <source>
        <dbReference type="Proteomes" id="UP001226762"/>
    </source>
</evidence>
<evidence type="ECO:0000256" key="3">
    <source>
        <dbReference type="ARBA" id="ARBA00012374"/>
    </source>
</evidence>
<evidence type="ECO:0000256" key="8">
    <source>
        <dbReference type="ARBA" id="ARBA00022989"/>
    </source>
</evidence>
<keyword evidence="14" id="KW-0573">Peptidoglycan synthesis</keyword>
<dbReference type="GO" id="GO:0005886">
    <property type="term" value="C:plasma membrane"/>
    <property type="evidence" value="ECO:0007669"/>
    <property type="project" value="UniProtKB-SubCell"/>
</dbReference>
<keyword evidence="14" id="KW-0961">Cell wall biogenesis/degradation</keyword>
<evidence type="ECO:0000256" key="10">
    <source>
        <dbReference type="ARBA" id="ARBA00023251"/>
    </source>
</evidence>
<dbReference type="GO" id="GO:0009252">
    <property type="term" value="P:peptidoglycan biosynthetic process"/>
    <property type="evidence" value="ECO:0007669"/>
    <property type="project" value="UniProtKB-KW"/>
</dbReference>
<evidence type="ECO:0000256" key="7">
    <source>
        <dbReference type="ARBA" id="ARBA00022801"/>
    </source>
</evidence>
<evidence type="ECO:0000256" key="1">
    <source>
        <dbReference type="ARBA" id="ARBA00004651"/>
    </source>
</evidence>
<evidence type="ECO:0000256" key="9">
    <source>
        <dbReference type="ARBA" id="ARBA00023136"/>
    </source>
</evidence>
<dbReference type="GO" id="GO:0008360">
    <property type="term" value="P:regulation of cell shape"/>
    <property type="evidence" value="ECO:0007669"/>
    <property type="project" value="UniProtKB-KW"/>
</dbReference>
<proteinExistence type="inferred from homology"/>
<dbReference type="GO" id="GO:0050380">
    <property type="term" value="F:undecaprenyl-diphosphatase activity"/>
    <property type="evidence" value="ECO:0007669"/>
    <property type="project" value="UniProtKB-UniRule"/>
</dbReference>